<dbReference type="OrthoDB" id="1714475at2759"/>
<keyword evidence="7" id="KW-0862">Zinc</keyword>
<evidence type="ECO:0000256" key="6">
    <source>
        <dbReference type="ARBA" id="ARBA00022786"/>
    </source>
</evidence>
<evidence type="ECO:0000256" key="8">
    <source>
        <dbReference type="PROSITE-ProRule" id="PRU00175"/>
    </source>
</evidence>
<dbReference type="Gene3D" id="3.30.40.10">
    <property type="entry name" value="Zinc/RING finger domain, C3HC4 (zinc finger)"/>
    <property type="match status" value="1"/>
</dbReference>
<evidence type="ECO:0000256" key="2">
    <source>
        <dbReference type="ARBA" id="ARBA00012483"/>
    </source>
</evidence>
<reference evidence="13" key="2">
    <citation type="journal article" date="2020" name="PLoS Negl. Trop. Dis.">
        <title>High-quality nuclear genome for Sarcoptes scabiei-A critical resource for a neglected parasite.</title>
        <authorList>
            <person name="Korhonen P.K."/>
            <person name="Gasser R.B."/>
            <person name="Ma G."/>
            <person name="Wang T."/>
            <person name="Stroehlein A.J."/>
            <person name="Young N.D."/>
            <person name="Ang C.S."/>
            <person name="Fernando D.D."/>
            <person name="Lu H.C."/>
            <person name="Taylor S."/>
            <person name="Reynolds S.L."/>
            <person name="Mofiz E."/>
            <person name="Najaraj S.H."/>
            <person name="Gowda H."/>
            <person name="Madugundu A."/>
            <person name="Renuse S."/>
            <person name="Holt D."/>
            <person name="Pandey A."/>
            <person name="Papenfuss A.T."/>
            <person name="Fischer K."/>
        </authorList>
    </citation>
    <scope>NUCLEOTIDE SEQUENCE [LARGE SCALE GENOMIC DNA]</scope>
</reference>
<evidence type="ECO:0000256" key="3">
    <source>
        <dbReference type="ARBA" id="ARBA00022679"/>
    </source>
</evidence>
<evidence type="ECO:0000256" key="1">
    <source>
        <dbReference type="ARBA" id="ARBA00000900"/>
    </source>
</evidence>
<name>A0A131ZSS9_SARSC</name>
<keyword evidence="4" id="KW-0479">Metal-binding</keyword>
<dbReference type="Proteomes" id="UP000616769">
    <property type="component" value="Unassembled WGS sequence"/>
</dbReference>
<evidence type="ECO:0000313" key="11">
    <source>
        <dbReference type="EMBL" id="KPL96864.1"/>
    </source>
</evidence>
<dbReference type="PANTHER" id="PTHR22937">
    <property type="entry name" value="E3 UBIQUITIN-PROTEIN LIGASE RNF165"/>
    <property type="match status" value="1"/>
</dbReference>
<reference evidence="11 14" key="1">
    <citation type="journal article" date="2015" name="Parasit. Vectors">
        <title>Draft genome of the scabies mite.</title>
        <authorList>
            <person name="Rider S.D.Jr."/>
            <person name="Morgan M.S."/>
            <person name="Arlian L.G."/>
        </authorList>
    </citation>
    <scope>NUCLEOTIDE SEQUENCE [LARGE SCALE GENOMIC DNA]</scope>
    <source>
        <strain evidence="11">Arlian Lab</strain>
    </source>
</reference>
<dbReference type="GO" id="GO:0008270">
    <property type="term" value="F:zinc ion binding"/>
    <property type="evidence" value="ECO:0007669"/>
    <property type="project" value="UniProtKB-KW"/>
</dbReference>
<dbReference type="InterPro" id="IPR001841">
    <property type="entry name" value="Znf_RING"/>
</dbReference>
<dbReference type="EC" id="2.3.2.27" evidence="2"/>
<evidence type="ECO:0000313" key="12">
    <source>
        <dbReference type="EnsemblMetazoa" id="KAF7494619.1"/>
    </source>
</evidence>
<proteinExistence type="predicted"/>
<evidence type="ECO:0000313" key="14">
    <source>
        <dbReference type="Proteomes" id="UP000616769"/>
    </source>
</evidence>
<evidence type="ECO:0000256" key="4">
    <source>
        <dbReference type="ARBA" id="ARBA00022723"/>
    </source>
</evidence>
<dbReference type="AlphaFoldDB" id="A0A131ZSS9"/>
<evidence type="ECO:0000259" key="9">
    <source>
        <dbReference type="PROSITE" id="PS50089"/>
    </source>
</evidence>
<dbReference type="EnsemblMetazoa" id="SSS_6449s_mrna">
    <property type="protein sequence ID" value="KAF7494619.1"/>
    <property type="gene ID" value="SSS_6449"/>
</dbReference>
<keyword evidence="3" id="KW-0808">Transferase</keyword>
<dbReference type="EMBL" id="JXLN01000115">
    <property type="protein sequence ID" value="KPL96864.1"/>
    <property type="molecule type" value="Genomic_DNA"/>
</dbReference>
<keyword evidence="6" id="KW-0833">Ubl conjugation pathway</keyword>
<dbReference type="PANTHER" id="PTHR22937:SF65">
    <property type="entry name" value="E3 UBIQUITIN-PROTEIN LIGASE ARK2C"/>
    <property type="match status" value="1"/>
</dbReference>
<protein>
    <recommendedName>
        <fullName evidence="2">RING-type E3 ubiquitin transferase</fullName>
        <ecNumber evidence="2">2.3.2.27</ecNumber>
    </recommendedName>
</protein>
<accession>A0A131ZSS9</accession>
<dbReference type="VEuPathDB" id="VectorBase:SSCA009275"/>
<dbReference type="SUPFAM" id="SSF57850">
    <property type="entry name" value="RING/U-box"/>
    <property type="match status" value="1"/>
</dbReference>
<comment type="catalytic activity">
    <reaction evidence="1">
        <text>S-ubiquitinyl-[E2 ubiquitin-conjugating enzyme]-L-cysteine + [acceptor protein]-L-lysine = [E2 ubiquitin-conjugating enzyme]-L-cysteine + N(6)-ubiquitinyl-[acceptor protein]-L-lysine.</text>
        <dbReference type="EC" id="2.3.2.27"/>
    </reaction>
</comment>
<evidence type="ECO:0000256" key="5">
    <source>
        <dbReference type="ARBA" id="ARBA00022771"/>
    </source>
</evidence>
<reference evidence="10" key="3">
    <citation type="submission" date="2020-01" db="EMBL/GenBank/DDBJ databases">
        <authorList>
            <person name="Korhonen P.K.K."/>
            <person name="Guangxu M.G."/>
            <person name="Wang T.W."/>
            <person name="Stroehlein A.J.S."/>
            <person name="Young N.D."/>
            <person name="Ang C.-S.A."/>
            <person name="Fernando D.W.F."/>
            <person name="Lu H.L."/>
            <person name="Taylor S.T."/>
            <person name="Ehtesham M.E.M."/>
            <person name="Najaraj S.H.N."/>
            <person name="Harsha G.H.G."/>
            <person name="Madugundu A.M."/>
            <person name="Renuse S.R."/>
            <person name="Holt D.H."/>
            <person name="Pandey A.P."/>
            <person name="Papenfuss A.P."/>
            <person name="Gasser R.B.G."/>
            <person name="Fischer K.F."/>
        </authorList>
    </citation>
    <scope>NUCLEOTIDE SEQUENCE</scope>
    <source>
        <strain evidence="10">SSS_KF_BRIS2020</strain>
    </source>
</reference>
<dbReference type="EMBL" id="WVUK01000052">
    <property type="protein sequence ID" value="KAF7494619.1"/>
    <property type="molecule type" value="Genomic_DNA"/>
</dbReference>
<dbReference type="GO" id="GO:0061630">
    <property type="term" value="F:ubiquitin protein ligase activity"/>
    <property type="evidence" value="ECO:0007669"/>
    <property type="project" value="UniProtKB-EC"/>
</dbReference>
<dbReference type="Pfam" id="PF13639">
    <property type="entry name" value="zf-RING_2"/>
    <property type="match status" value="1"/>
</dbReference>
<dbReference type="Proteomes" id="UP000070412">
    <property type="component" value="Unassembled WGS sequence"/>
</dbReference>
<dbReference type="PROSITE" id="PS50089">
    <property type="entry name" value="ZF_RING_2"/>
    <property type="match status" value="1"/>
</dbReference>
<evidence type="ECO:0000256" key="7">
    <source>
        <dbReference type="ARBA" id="ARBA00022833"/>
    </source>
</evidence>
<organism evidence="11 14">
    <name type="scientific">Sarcoptes scabiei</name>
    <name type="common">Itch mite</name>
    <name type="synonym">Acarus scabiei</name>
    <dbReference type="NCBI Taxonomy" id="52283"/>
    <lineage>
        <taxon>Eukaryota</taxon>
        <taxon>Metazoa</taxon>
        <taxon>Ecdysozoa</taxon>
        <taxon>Arthropoda</taxon>
        <taxon>Chelicerata</taxon>
        <taxon>Arachnida</taxon>
        <taxon>Acari</taxon>
        <taxon>Acariformes</taxon>
        <taxon>Sarcoptiformes</taxon>
        <taxon>Astigmata</taxon>
        <taxon>Psoroptidia</taxon>
        <taxon>Sarcoptoidea</taxon>
        <taxon>Sarcoptidae</taxon>
        <taxon>Sarcoptinae</taxon>
        <taxon>Sarcoptes</taxon>
    </lineage>
</organism>
<evidence type="ECO:0000313" key="10">
    <source>
        <dbReference type="EMBL" id="KAF7494619.1"/>
    </source>
</evidence>
<dbReference type="InterPro" id="IPR045191">
    <property type="entry name" value="MBR1/2-like"/>
</dbReference>
<feature type="domain" description="RING-type" evidence="9">
    <location>
        <begin position="194"/>
        <end position="235"/>
    </location>
</feature>
<sequence length="342" mass="39411">MSVFRDPYLTNSRIRNNPDGARLANLIVRGRRENQLRNYFLAYYRNRNVNANASVAVNSQNTSNSNNFNAPRIRSPPSTEMMQTNEIPVDNNNPQSTPETTTSIEPIHIYYRTSNSIQIMPEYLQSIEDSASPVELNFINVHSGLSKQEINRHTISYKYKPRQRKRITKSRSLKISSEPIVSNNESTNNTGDVCCICLERFNSSITVRRLPCLHLFHCKCIDKWLNKNRKCPICRIMVTINYDDLFTSLNSGKTMEQSINQQYRSSFLSQQSPESMLIPLFNHHLLHHIRFHRFQDRSTSVNPITTTSTSTNTTHSVIDLEADVDSSLENQELNVSIEHNQE</sequence>
<keyword evidence="5 8" id="KW-0863">Zinc-finger</keyword>
<dbReference type="InterPro" id="IPR013083">
    <property type="entry name" value="Znf_RING/FYVE/PHD"/>
</dbReference>
<gene>
    <name evidence="11" type="ORF">QR98_0001930</name>
    <name evidence="10" type="ORF">SSS_6449</name>
</gene>
<dbReference type="SMART" id="SM00184">
    <property type="entry name" value="RING"/>
    <property type="match status" value="1"/>
</dbReference>
<evidence type="ECO:0000313" key="13">
    <source>
        <dbReference type="Proteomes" id="UP000070412"/>
    </source>
</evidence>
<keyword evidence="13" id="KW-1185">Reference proteome</keyword>
<reference evidence="12" key="4">
    <citation type="submission" date="2022-06" db="UniProtKB">
        <authorList>
            <consortium name="EnsemblMetazoa"/>
        </authorList>
    </citation>
    <scope>IDENTIFICATION</scope>
</reference>